<sequence>MLHTLIVGLGRSGRGLHLPSLAKARAAAPSLFAPGPVMGHDPLCPGADGLLAVASPEEAARRRPPRDTVVHLCTPPHLRAEPLETLARLGYRSIIVEKPLALDLVELAAIARLRRRWDLDLAVSTPWSASALSRRLSAARRSGAFGALRAITVRQHKPRFTRSLGSPGHPTAFDIEVPHALAVVVALAGGADVAAAGLEDMVVDGARLPGLGGARLDLVHHTGVLTRIESDLTSPLRERRIVLEFDEVVLTGHYPCSEADHTAQLSVAVPGRAPTRSVFHDDAFTAFLRACYTRYSRPRRVRGDLPVHVEAVRLLSEAKNLCSPRTDDPREADSAVRV</sequence>
<evidence type="ECO:0000313" key="2">
    <source>
        <dbReference type="Proteomes" id="UP001348641"/>
    </source>
</evidence>
<organism evidence="1 2">
    <name type="scientific">Nocardiopsis tropica</name>
    <dbReference type="NCBI Taxonomy" id="109330"/>
    <lineage>
        <taxon>Bacteria</taxon>
        <taxon>Bacillati</taxon>
        <taxon>Actinomycetota</taxon>
        <taxon>Actinomycetes</taxon>
        <taxon>Streptosporangiales</taxon>
        <taxon>Nocardiopsidaceae</taxon>
        <taxon>Nocardiopsis</taxon>
    </lineage>
</organism>
<comment type="caution">
    <text evidence="1">The sequence shown here is derived from an EMBL/GenBank/DDBJ whole genome shotgun (WGS) entry which is preliminary data.</text>
</comment>
<protein>
    <submittedName>
        <fullName evidence="1">Oxidoreductase</fullName>
    </submittedName>
</protein>
<reference evidence="1 2" key="1">
    <citation type="submission" date="2023-07" db="EMBL/GenBank/DDBJ databases">
        <authorList>
            <person name="Girao M."/>
            <person name="Carvalho M.F."/>
        </authorList>
    </citation>
    <scope>NUCLEOTIDE SEQUENCE [LARGE SCALE GENOMIC DNA]</scope>
    <source>
        <strain evidence="1 2">66/93</strain>
    </source>
</reference>
<dbReference type="Proteomes" id="UP001348641">
    <property type="component" value="Unassembled WGS sequence"/>
</dbReference>
<dbReference type="SUPFAM" id="SSF51735">
    <property type="entry name" value="NAD(P)-binding Rossmann-fold domains"/>
    <property type="match status" value="1"/>
</dbReference>
<gene>
    <name evidence="1" type="ORF">Q8A49_01865</name>
</gene>
<dbReference type="RefSeq" id="WP_330156534.1">
    <property type="nucleotide sequence ID" value="NZ_BAAAJA010000010.1"/>
</dbReference>
<dbReference type="InterPro" id="IPR036291">
    <property type="entry name" value="NAD(P)-bd_dom_sf"/>
</dbReference>
<proteinExistence type="predicted"/>
<accession>A0ABU7KIX2</accession>
<dbReference type="EMBL" id="JAUUCC010000003">
    <property type="protein sequence ID" value="MEE2049240.1"/>
    <property type="molecule type" value="Genomic_DNA"/>
</dbReference>
<dbReference type="Gene3D" id="3.40.50.720">
    <property type="entry name" value="NAD(P)-binding Rossmann-like Domain"/>
    <property type="match status" value="1"/>
</dbReference>
<name>A0ABU7KIX2_9ACTN</name>
<evidence type="ECO:0000313" key="1">
    <source>
        <dbReference type="EMBL" id="MEE2049240.1"/>
    </source>
</evidence>